<sequence>MLDDLRNEASSSFEETPESSTLEGELSGVVTHRQRRQHFLGMTPAQRFIITLLLFMMVCLLGSLCLIAFEKVVLPL</sequence>
<feature type="transmembrane region" description="Helical" evidence="2">
    <location>
        <begin position="48"/>
        <end position="69"/>
    </location>
</feature>
<dbReference type="RefSeq" id="WP_062193266.1">
    <property type="nucleotide sequence ID" value="NZ_DF967965.1"/>
</dbReference>
<keyword evidence="2" id="KW-0472">Membrane</keyword>
<dbReference type="OrthoDB" id="166775at2"/>
<feature type="region of interest" description="Disordered" evidence="1">
    <location>
        <begin position="1"/>
        <end position="27"/>
    </location>
</feature>
<comment type="caution">
    <text evidence="3">The sequence shown here is derived from an EMBL/GenBank/DDBJ whole genome shotgun (WGS) entry which is preliminary data.</text>
</comment>
<dbReference type="Proteomes" id="UP000264141">
    <property type="component" value="Unassembled WGS sequence"/>
</dbReference>
<reference evidence="3 4" key="1">
    <citation type="journal article" date="2018" name="Nat. Biotechnol.">
        <title>A standardized bacterial taxonomy based on genome phylogeny substantially revises the tree of life.</title>
        <authorList>
            <person name="Parks D.H."/>
            <person name="Chuvochina M."/>
            <person name="Waite D.W."/>
            <person name="Rinke C."/>
            <person name="Skarshewski A."/>
            <person name="Chaumeil P.A."/>
            <person name="Hugenholtz P."/>
        </authorList>
    </citation>
    <scope>NUCLEOTIDE SEQUENCE [LARGE SCALE GENOMIC DNA]</scope>
    <source>
        <strain evidence="3">UBA8781</strain>
    </source>
</reference>
<protein>
    <submittedName>
        <fullName evidence="3">Uncharacterized protein</fullName>
    </submittedName>
</protein>
<evidence type="ECO:0000256" key="2">
    <source>
        <dbReference type="SAM" id="Phobius"/>
    </source>
</evidence>
<evidence type="ECO:0000256" key="1">
    <source>
        <dbReference type="SAM" id="MobiDB-lite"/>
    </source>
</evidence>
<proteinExistence type="predicted"/>
<dbReference type="AlphaFoldDB" id="A0A3D1JFE6"/>
<name>A0A3D1JFE6_9CHLR</name>
<organism evidence="3 4">
    <name type="scientific">Anaerolinea thermolimosa</name>
    <dbReference type="NCBI Taxonomy" id="229919"/>
    <lineage>
        <taxon>Bacteria</taxon>
        <taxon>Bacillati</taxon>
        <taxon>Chloroflexota</taxon>
        <taxon>Anaerolineae</taxon>
        <taxon>Anaerolineales</taxon>
        <taxon>Anaerolineaceae</taxon>
        <taxon>Anaerolinea</taxon>
    </lineage>
</organism>
<keyword evidence="2" id="KW-0812">Transmembrane</keyword>
<evidence type="ECO:0000313" key="3">
    <source>
        <dbReference type="EMBL" id="HCE17232.1"/>
    </source>
</evidence>
<gene>
    <name evidence="3" type="ORF">DEQ80_05180</name>
</gene>
<evidence type="ECO:0000313" key="4">
    <source>
        <dbReference type="Proteomes" id="UP000264141"/>
    </source>
</evidence>
<dbReference type="STRING" id="229919.GCA_001050195_02100"/>
<keyword evidence="2" id="KW-1133">Transmembrane helix</keyword>
<accession>A0A3D1JFE6</accession>
<dbReference type="EMBL" id="DPBP01000022">
    <property type="protein sequence ID" value="HCE17232.1"/>
    <property type="molecule type" value="Genomic_DNA"/>
</dbReference>
<feature type="compositionally biased region" description="Low complexity" evidence="1">
    <location>
        <begin position="8"/>
        <end position="23"/>
    </location>
</feature>